<dbReference type="STRING" id="983920.Y88_3009"/>
<dbReference type="OrthoDB" id="570664at2"/>
<dbReference type="SUPFAM" id="SSF55920">
    <property type="entry name" value="Creatinase/aminopeptidase"/>
    <property type="match status" value="1"/>
</dbReference>
<dbReference type="InterPro" id="IPR000994">
    <property type="entry name" value="Pept_M24"/>
</dbReference>
<dbReference type="Proteomes" id="UP000004728">
    <property type="component" value="Unassembled WGS sequence"/>
</dbReference>
<dbReference type="Gene3D" id="3.90.230.10">
    <property type="entry name" value="Creatinase/methionine aminopeptidase superfamily"/>
    <property type="match status" value="1"/>
</dbReference>
<proteinExistence type="predicted"/>
<name>F1ZCB1_9SPHN</name>
<evidence type="ECO:0000313" key="3">
    <source>
        <dbReference type="Proteomes" id="UP000004728"/>
    </source>
</evidence>
<comment type="caution">
    <text evidence="2">The sequence shown here is derived from an EMBL/GenBank/DDBJ whole genome shotgun (WGS) entry which is preliminary data.</text>
</comment>
<dbReference type="InParanoid" id="F1ZCB1"/>
<organism evidence="2 3">
    <name type="scientific">Novosphingobium nitrogenifigens DSM 19370</name>
    <dbReference type="NCBI Taxonomy" id="983920"/>
    <lineage>
        <taxon>Bacteria</taxon>
        <taxon>Pseudomonadati</taxon>
        <taxon>Pseudomonadota</taxon>
        <taxon>Alphaproteobacteria</taxon>
        <taxon>Sphingomonadales</taxon>
        <taxon>Sphingomonadaceae</taxon>
        <taxon>Novosphingobium</taxon>
    </lineage>
</organism>
<feature type="domain" description="Peptidase M24" evidence="1">
    <location>
        <begin position="23"/>
        <end position="179"/>
    </location>
</feature>
<evidence type="ECO:0000259" key="1">
    <source>
        <dbReference type="Pfam" id="PF00557"/>
    </source>
</evidence>
<reference evidence="2 3" key="1">
    <citation type="journal article" date="2012" name="J. Bacteriol.">
        <title>Draft Genome Sequence of Novosphingobium nitrogenifigens Y88T.</title>
        <authorList>
            <person name="Strabala T.J."/>
            <person name="Macdonald L."/>
            <person name="Liu V."/>
            <person name="Smit A.M."/>
        </authorList>
    </citation>
    <scope>NUCLEOTIDE SEQUENCE [LARGE SCALE GENOMIC DNA]</scope>
    <source>
        <strain evidence="2 3">DSM 19370</strain>
    </source>
</reference>
<dbReference type="AlphaFoldDB" id="F1ZCB1"/>
<dbReference type="HOGENOM" id="CLU_072757_0_0_5"/>
<dbReference type="eggNOG" id="COG0006">
    <property type="taxonomic scope" value="Bacteria"/>
</dbReference>
<evidence type="ECO:0000313" key="2">
    <source>
        <dbReference type="EMBL" id="EGD57683.1"/>
    </source>
</evidence>
<gene>
    <name evidence="2" type="ORF">Y88_3009</name>
</gene>
<dbReference type="CDD" id="cd01066">
    <property type="entry name" value="APP_MetAP"/>
    <property type="match status" value="1"/>
</dbReference>
<dbReference type="RefSeq" id="WP_008071052.1">
    <property type="nucleotide sequence ID" value="NZ_AQWK01000008.1"/>
</dbReference>
<sequence length="226" mass="24752">MPTSASSRHPIREAIGPNYSLDAMHAAQEQTWRAVEAIAARIVPGMRESEAQALGEEILAHHGMELDWHPLLVRFGPNTLKLFSEKSDGDPVLGEDDIFFIDMGPVFGGHEGDAGATYVTGKDPEMAACAKAARTLFDKVRKIWHKGDVGGIALYEAAAHEAHKMGWELNLEVKGHRVSDYPHRALPPGGKLGTFEDVPGAGLWILEIQIRHPTRLFGAFFEDLLA</sequence>
<accession>F1ZCB1</accession>
<dbReference type="InterPro" id="IPR036005">
    <property type="entry name" value="Creatinase/aminopeptidase-like"/>
</dbReference>
<protein>
    <submittedName>
        <fullName evidence="2">Iron-sulfur cluster-binding protein</fullName>
    </submittedName>
</protein>
<dbReference type="Pfam" id="PF00557">
    <property type="entry name" value="Peptidase_M24"/>
    <property type="match status" value="1"/>
</dbReference>
<dbReference type="EMBL" id="AEWJ01000054">
    <property type="protein sequence ID" value="EGD57683.1"/>
    <property type="molecule type" value="Genomic_DNA"/>
</dbReference>
<keyword evidence="3" id="KW-1185">Reference proteome</keyword>